<evidence type="ECO:0000313" key="2">
    <source>
        <dbReference type="Proteomes" id="UP000031465"/>
    </source>
</evidence>
<dbReference type="AlphaFoldDB" id="A0A0C1JHK9"/>
<accession>A0A0C1JHK9</accession>
<feature type="non-terminal residue" evidence="1">
    <location>
        <position position="100"/>
    </location>
</feature>
<evidence type="ECO:0000313" key="1">
    <source>
        <dbReference type="EMBL" id="KIC70900.1"/>
    </source>
</evidence>
<organism evidence="1 2">
    <name type="scientific">Candidatus Protochlamydia amoebophila</name>
    <dbReference type="NCBI Taxonomy" id="362787"/>
    <lineage>
        <taxon>Bacteria</taxon>
        <taxon>Pseudomonadati</taxon>
        <taxon>Chlamydiota</taxon>
        <taxon>Chlamydiia</taxon>
        <taxon>Parachlamydiales</taxon>
        <taxon>Parachlamydiaceae</taxon>
        <taxon>Candidatus Protochlamydia</taxon>
    </lineage>
</organism>
<reference evidence="1 2" key="1">
    <citation type="journal article" date="2014" name="Mol. Biol. Evol.">
        <title>Massive expansion of Ubiquitination-related gene families within the Chlamydiae.</title>
        <authorList>
            <person name="Domman D."/>
            <person name="Collingro A."/>
            <person name="Lagkouvardos I."/>
            <person name="Gehre L."/>
            <person name="Weinmaier T."/>
            <person name="Rattei T."/>
            <person name="Subtil A."/>
            <person name="Horn M."/>
        </authorList>
    </citation>
    <scope>NUCLEOTIDE SEQUENCE [LARGE SCALE GENOMIC DNA]</scope>
    <source>
        <strain evidence="1 2">EI2</strain>
    </source>
</reference>
<proteinExistence type="predicted"/>
<sequence>MVILNIPTSNYSYLLVNTTPPSDYQSQEISDPPGDEDNSLVNPLVNLEETGDPNIQVPDFSSSSQEFQLSFQEGTFLTISHSQLAMLREKSLYFKTLWSG</sequence>
<dbReference type="Proteomes" id="UP000031465">
    <property type="component" value="Unassembled WGS sequence"/>
</dbReference>
<comment type="caution">
    <text evidence="1">The sequence shown here is derived from an EMBL/GenBank/DDBJ whole genome shotgun (WGS) entry which is preliminary data.</text>
</comment>
<name>A0A0C1JHK9_9BACT</name>
<dbReference type="EMBL" id="JSAN01000132">
    <property type="protein sequence ID" value="KIC70900.1"/>
    <property type="molecule type" value="Genomic_DNA"/>
</dbReference>
<gene>
    <name evidence="1" type="ORF">DB44_FK00050</name>
</gene>
<protein>
    <submittedName>
        <fullName evidence="1">Uncharacterized protein</fullName>
    </submittedName>
</protein>